<evidence type="ECO:0000313" key="2">
    <source>
        <dbReference type="Proteomes" id="UP000887013"/>
    </source>
</evidence>
<sequence>MSFKTAGLFSLSSHLGVQCGSSERKVPAQNDSVKKPMNNRSKIGCFMGPKLNSLSPQRFLLIITQPSGDPFKTITKRVSSLARFSALY</sequence>
<proteinExistence type="predicted"/>
<evidence type="ECO:0000313" key="1">
    <source>
        <dbReference type="EMBL" id="GFT44278.1"/>
    </source>
</evidence>
<dbReference type="Proteomes" id="UP000887013">
    <property type="component" value="Unassembled WGS sequence"/>
</dbReference>
<comment type="caution">
    <text evidence="1">The sequence shown here is derived from an EMBL/GenBank/DDBJ whole genome shotgun (WGS) entry which is preliminary data.</text>
</comment>
<dbReference type="EMBL" id="BMAW01110668">
    <property type="protein sequence ID" value="GFT44278.1"/>
    <property type="molecule type" value="Genomic_DNA"/>
</dbReference>
<keyword evidence="2" id="KW-1185">Reference proteome</keyword>
<organism evidence="1 2">
    <name type="scientific">Nephila pilipes</name>
    <name type="common">Giant wood spider</name>
    <name type="synonym">Nephila maculata</name>
    <dbReference type="NCBI Taxonomy" id="299642"/>
    <lineage>
        <taxon>Eukaryota</taxon>
        <taxon>Metazoa</taxon>
        <taxon>Ecdysozoa</taxon>
        <taxon>Arthropoda</taxon>
        <taxon>Chelicerata</taxon>
        <taxon>Arachnida</taxon>
        <taxon>Araneae</taxon>
        <taxon>Araneomorphae</taxon>
        <taxon>Entelegynae</taxon>
        <taxon>Araneoidea</taxon>
        <taxon>Nephilidae</taxon>
        <taxon>Nephila</taxon>
    </lineage>
</organism>
<accession>A0A8X6P0K7</accession>
<gene>
    <name evidence="1" type="ORF">NPIL_45451</name>
</gene>
<name>A0A8X6P0K7_NEPPI</name>
<reference evidence="1" key="1">
    <citation type="submission" date="2020-08" db="EMBL/GenBank/DDBJ databases">
        <title>Multicomponent nature underlies the extraordinary mechanical properties of spider dragline silk.</title>
        <authorList>
            <person name="Kono N."/>
            <person name="Nakamura H."/>
            <person name="Mori M."/>
            <person name="Yoshida Y."/>
            <person name="Ohtoshi R."/>
            <person name="Malay A.D."/>
            <person name="Moran D.A.P."/>
            <person name="Tomita M."/>
            <person name="Numata K."/>
            <person name="Arakawa K."/>
        </authorList>
    </citation>
    <scope>NUCLEOTIDE SEQUENCE</scope>
</reference>
<protein>
    <submittedName>
        <fullName evidence="1">Uncharacterized protein</fullName>
    </submittedName>
</protein>
<dbReference type="AlphaFoldDB" id="A0A8X6P0K7"/>